<dbReference type="InterPro" id="IPR006977">
    <property type="entry name" value="Yip1_dom"/>
</dbReference>
<evidence type="ECO:0000256" key="4">
    <source>
        <dbReference type="ARBA" id="ARBA00023136"/>
    </source>
</evidence>
<evidence type="ECO:0000256" key="2">
    <source>
        <dbReference type="ARBA" id="ARBA00022692"/>
    </source>
</evidence>
<feature type="transmembrane region" description="Helical" evidence="6">
    <location>
        <begin position="252"/>
        <end position="274"/>
    </location>
</feature>
<organism evidence="8 9">
    <name type="scientific">Streptomyces palmae</name>
    <dbReference type="NCBI Taxonomy" id="1701085"/>
    <lineage>
        <taxon>Bacteria</taxon>
        <taxon>Bacillati</taxon>
        <taxon>Actinomycetota</taxon>
        <taxon>Actinomycetes</taxon>
        <taxon>Kitasatosporales</taxon>
        <taxon>Streptomycetaceae</taxon>
        <taxon>Streptomyces</taxon>
    </lineage>
</organism>
<feature type="region of interest" description="Disordered" evidence="5">
    <location>
        <begin position="1"/>
        <end position="192"/>
    </location>
</feature>
<feature type="compositionally biased region" description="Low complexity" evidence="5">
    <location>
        <begin position="103"/>
        <end position="118"/>
    </location>
</feature>
<dbReference type="GO" id="GO:0016020">
    <property type="term" value="C:membrane"/>
    <property type="evidence" value="ECO:0007669"/>
    <property type="project" value="UniProtKB-SubCell"/>
</dbReference>
<keyword evidence="9" id="KW-1185">Reference proteome</keyword>
<feature type="compositionally biased region" description="Low complexity" evidence="5">
    <location>
        <begin position="16"/>
        <end position="38"/>
    </location>
</feature>
<reference evidence="8 9" key="1">
    <citation type="submission" date="2019-03" db="EMBL/GenBank/DDBJ databases">
        <authorList>
            <person name="Gonzalez-Pimentel J.L."/>
        </authorList>
    </citation>
    <scope>NUCLEOTIDE SEQUENCE [LARGE SCALE GENOMIC DNA]</scope>
    <source>
        <strain evidence="8 9">JCM 31289</strain>
    </source>
</reference>
<dbReference type="RefSeq" id="WP_135338659.1">
    <property type="nucleotide sequence ID" value="NZ_JBHLTX010000016.1"/>
</dbReference>
<dbReference type="AlphaFoldDB" id="A0A4Z0H8V8"/>
<dbReference type="Proteomes" id="UP000297948">
    <property type="component" value="Unassembled WGS sequence"/>
</dbReference>
<sequence length="369" mass="38235">MGRGQDPGAGRGPQGQPGHHPGQQAGQPPYGQAPYGRPQTPPAPYGQQAPPPYGRPTQHGGPGGQPQPNRYGRPGPQPGPQPAPQGHPGAGGYRQPNVQWPQASPHGSPHGSPHASSHGEPEYFDGAQPPHGRPGPTGGHPGYPSGDSGSTQQFSLGEAPDYDSYGGEPGSYGDDQVGAYRAGQPAPPAGPRLPWKQLLSGIVLRPSATFWQMRDHTMWGAALTVTFVYGLLAVFGLDQAREDVLNASLSNSIPWIICTAVAVVASGLVLGAVTHTLARQLGGDGLWAPTIGLSLLIMSISDAPRLVVAMFLGGDNGLVTVLGWATWLGAGALFTSMVGKSHDLPWPRALAASALQLAALLFLLKLGNF</sequence>
<evidence type="ECO:0000259" key="7">
    <source>
        <dbReference type="Pfam" id="PF04893"/>
    </source>
</evidence>
<comment type="subcellular location">
    <subcellularLocation>
        <location evidence="1">Membrane</location>
        <topology evidence="1">Multi-pass membrane protein</topology>
    </subcellularLocation>
</comment>
<feature type="transmembrane region" description="Helical" evidence="6">
    <location>
        <begin position="286"/>
        <end position="312"/>
    </location>
</feature>
<feature type="transmembrane region" description="Helical" evidence="6">
    <location>
        <begin position="349"/>
        <end position="367"/>
    </location>
</feature>
<feature type="domain" description="Yip1" evidence="7">
    <location>
        <begin position="201"/>
        <end position="364"/>
    </location>
</feature>
<proteinExistence type="predicted"/>
<protein>
    <submittedName>
        <fullName evidence="8">YIP1 family protein</fullName>
    </submittedName>
</protein>
<accession>A0A4Z0H8V8</accession>
<keyword evidence="3 6" id="KW-1133">Transmembrane helix</keyword>
<dbReference type="EMBL" id="SRID01000066">
    <property type="protein sequence ID" value="TGB13347.1"/>
    <property type="molecule type" value="Genomic_DNA"/>
</dbReference>
<feature type="compositionally biased region" description="Gly residues" evidence="5">
    <location>
        <begin position="1"/>
        <end position="15"/>
    </location>
</feature>
<feature type="transmembrane region" description="Helical" evidence="6">
    <location>
        <begin position="218"/>
        <end position="237"/>
    </location>
</feature>
<gene>
    <name evidence="8" type="ORF">E4099_10210</name>
</gene>
<evidence type="ECO:0000256" key="1">
    <source>
        <dbReference type="ARBA" id="ARBA00004141"/>
    </source>
</evidence>
<evidence type="ECO:0000256" key="6">
    <source>
        <dbReference type="SAM" id="Phobius"/>
    </source>
</evidence>
<name>A0A4Z0H8V8_9ACTN</name>
<dbReference type="OrthoDB" id="3870840at2"/>
<comment type="caution">
    <text evidence="8">The sequence shown here is derived from an EMBL/GenBank/DDBJ whole genome shotgun (WGS) entry which is preliminary data.</text>
</comment>
<feature type="transmembrane region" description="Helical" evidence="6">
    <location>
        <begin position="318"/>
        <end position="337"/>
    </location>
</feature>
<evidence type="ECO:0000256" key="5">
    <source>
        <dbReference type="SAM" id="MobiDB-lite"/>
    </source>
</evidence>
<keyword evidence="4 6" id="KW-0472">Membrane</keyword>
<evidence type="ECO:0000256" key="3">
    <source>
        <dbReference type="ARBA" id="ARBA00022989"/>
    </source>
</evidence>
<evidence type="ECO:0000313" key="8">
    <source>
        <dbReference type="EMBL" id="TGB13347.1"/>
    </source>
</evidence>
<dbReference type="Pfam" id="PF04893">
    <property type="entry name" value="Yip1"/>
    <property type="match status" value="1"/>
</dbReference>
<evidence type="ECO:0000313" key="9">
    <source>
        <dbReference type="Proteomes" id="UP000297948"/>
    </source>
</evidence>
<feature type="compositionally biased region" description="Pro residues" evidence="5">
    <location>
        <begin position="39"/>
        <end position="54"/>
    </location>
</feature>
<keyword evidence="2 6" id="KW-0812">Transmembrane</keyword>
<feature type="compositionally biased region" description="Pro residues" evidence="5">
    <location>
        <begin position="75"/>
        <end position="85"/>
    </location>
</feature>